<dbReference type="Proteomes" id="UP000510603">
    <property type="component" value="Segment"/>
</dbReference>
<sequence>MRLPTLPRRLFRRRPKQFRYPYGIPRVENGLIVTTYRASSPVWDDGVLHLDDGSTIVYGGREHG</sequence>
<evidence type="ECO:0000313" key="2">
    <source>
        <dbReference type="Proteomes" id="UP000510603"/>
    </source>
</evidence>
<proteinExistence type="predicted"/>
<dbReference type="EMBL" id="MT522004">
    <property type="protein sequence ID" value="QLF84607.1"/>
    <property type="molecule type" value="Genomic_DNA"/>
</dbReference>
<accession>A0A7D5FRV4</accession>
<dbReference type="RefSeq" id="YP_010109395.1">
    <property type="nucleotide sequence ID" value="NC_055858.1"/>
</dbReference>
<organism evidence="1 2">
    <name type="scientific">Mycobacterium phage Gail</name>
    <dbReference type="NCBI Taxonomy" id="2743994"/>
    <lineage>
        <taxon>Viruses</taxon>
        <taxon>Duplodnaviria</taxon>
        <taxon>Heunggongvirae</taxon>
        <taxon>Uroviricota</taxon>
        <taxon>Caudoviricetes</taxon>
        <taxon>Luchadorvirus</taxon>
        <taxon>Luchadorvirus gail</taxon>
        <taxon>Lucadorvirus gail</taxon>
    </lineage>
</organism>
<reference evidence="1 2" key="1">
    <citation type="submission" date="2020-05" db="EMBL/GenBank/DDBJ databases">
        <authorList>
            <person name="Vorhees N."/>
            <person name="Tucker A.R."/>
            <person name="Stephan M.R."/>
            <person name="Stalions G.A."/>
            <person name="Riebschleger D.L."/>
            <person name="Petouhoff A.M."/>
            <person name="Paluch K.V."/>
            <person name="Lockett T."/>
            <person name="Koorndyk N.D."/>
            <person name="Koehl A.J."/>
            <person name="Johnson H.K."/>
            <person name="Hood S.A."/>
            <person name="Currier J.K."/>
            <person name="Covert A."/>
            <person name="Bojanowski S.E."/>
            <person name="Bilisko A."/>
            <person name="Bartz C."/>
            <person name="Beck A.M."/>
            <person name="Sievers M.T."/>
            <person name="Stukey J."/>
            <person name="Garlena R.A."/>
            <person name="Russell D.A."/>
            <person name="Pope W.H."/>
            <person name="Jacobs-Sera D."/>
            <person name="Hatfull G.F."/>
        </authorList>
    </citation>
    <scope>NUCLEOTIDE SEQUENCE [LARGE SCALE GENOMIC DNA]</scope>
</reference>
<protein>
    <submittedName>
        <fullName evidence="1">Uncharacterized protein</fullName>
    </submittedName>
</protein>
<gene>
    <name evidence="1" type="primary">43</name>
    <name evidence="1" type="ORF">SEA_GAIL_43</name>
</gene>
<evidence type="ECO:0000313" key="1">
    <source>
        <dbReference type="EMBL" id="QLF84607.1"/>
    </source>
</evidence>
<dbReference type="KEGG" id="vg:65127676"/>
<dbReference type="GeneID" id="65127676"/>
<keyword evidence="2" id="KW-1185">Reference proteome</keyword>
<name>A0A7D5FRV4_9CAUD</name>